<accession>A0A7M7PK17</accession>
<evidence type="ECO:0000256" key="11">
    <source>
        <dbReference type="ARBA" id="ARBA00048679"/>
    </source>
</evidence>
<dbReference type="EC" id="2.7.11.1" evidence="1"/>
<dbReference type="Gene3D" id="1.10.533.10">
    <property type="entry name" value="Death Domain, Fas"/>
    <property type="match status" value="1"/>
</dbReference>
<feature type="domain" description="NHR" evidence="14">
    <location>
        <begin position="3"/>
        <end position="161"/>
    </location>
</feature>
<dbReference type="InterPro" id="IPR036388">
    <property type="entry name" value="WH-like_DNA-bd_sf"/>
</dbReference>
<feature type="region of interest" description="Disordered" evidence="12">
    <location>
        <begin position="246"/>
        <end position="268"/>
    </location>
</feature>
<evidence type="ECO:0000313" key="17">
    <source>
        <dbReference type="Proteomes" id="UP000007110"/>
    </source>
</evidence>
<dbReference type="PANTHER" id="PTHR47508:SF4">
    <property type="match status" value="1"/>
</dbReference>
<keyword evidence="7" id="KW-0418">Kinase</keyword>
<keyword evidence="5" id="KW-0547">Nucleotide-binding</keyword>
<dbReference type="SUPFAM" id="SSF47986">
    <property type="entry name" value="DEATH domain"/>
    <property type="match status" value="1"/>
</dbReference>
<keyword evidence="6" id="KW-0863">Zinc-finger</keyword>
<dbReference type="FunFam" id="1.10.10.10:FF:001258">
    <property type="entry name" value="Predicted protein"/>
    <property type="match status" value="1"/>
</dbReference>
<dbReference type="RefSeq" id="XP_030851496.1">
    <property type="nucleotide sequence ID" value="XM_030995636.1"/>
</dbReference>
<dbReference type="GO" id="GO:0016301">
    <property type="term" value="F:kinase activity"/>
    <property type="evidence" value="ECO:0007669"/>
    <property type="project" value="UniProtKB-KW"/>
</dbReference>
<keyword evidence="2" id="KW-0808">Transferase</keyword>
<keyword evidence="17" id="KW-1185">Reference proteome</keyword>
<dbReference type="SUPFAM" id="SSF52540">
    <property type="entry name" value="P-loop containing nucleoside triphosphate hydrolases"/>
    <property type="match status" value="1"/>
</dbReference>
<dbReference type="GO" id="GO:0008270">
    <property type="term" value="F:zinc ion binding"/>
    <property type="evidence" value="ECO:0007669"/>
    <property type="project" value="UniProtKB-KW"/>
</dbReference>
<evidence type="ECO:0000256" key="6">
    <source>
        <dbReference type="ARBA" id="ARBA00022771"/>
    </source>
</evidence>
<reference evidence="16" key="2">
    <citation type="submission" date="2021-01" db="UniProtKB">
        <authorList>
            <consortium name="EnsemblMetazoa"/>
        </authorList>
    </citation>
    <scope>IDENTIFICATION</scope>
</reference>
<evidence type="ECO:0000256" key="7">
    <source>
        <dbReference type="ARBA" id="ARBA00022777"/>
    </source>
</evidence>
<proteinExistence type="predicted"/>
<dbReference type="EnsemblMetazoa" id="XM_030995636">
    <property type="protein sequence ID" value="XP_030851496"/>
    <property type="gene ID" value="LOC755988"/>
</dbReference>
<keyword evidence="3" id="KW-0479">Metal-binding</keyword>
<evidence type="ECO:0000313" key="16">
    <source>
        <dbReference type="EnsemblMetazoa" id="XP_030851496"/>
    </source>
</evidence>
<evidence type="ECO:0000256" key="9">
    <source>
        <dbReference type="ARBA" id="ARBA00022840"/>
    </source>
</evidence>
<dbReference type="PROSITE" id="PS51065">
    <property type="entry name" value="NHR"/>
    <property type="match status" value="1"/>
</dbReference>
<evidence type="ECO:0000256" key="1">
    <source>
        <dbReference type="ARBA" id="ARBA00012513"/>
    </source>
</evidence>
<dbReference type="SMART" id="SM00588">
    <property type="entry name" value="NEUZ"/>
    <property type="match status" value="1"/>
</dbReference>
<feature type="compositionally biased region" description="Polar residues" evidence="12">
    <location>
        <begin position="324"/>
        <end position="333"/>
    </location>
</feature>
<evidence type="ECO:0000256" key="2">
    <source>
        <dbReference type="ARBA" id="ARBA00022679"/>
    </source>
</evidence>
<comment type="catalytic activity">
    <reaction evidence="11">
        <text>L-seryl-[protein] + ATP = O-phospho-L-seryl-[protein] + ADP + H(+)</text>
        <dbReference type="Rhea" id="RHEA:17989"/>
        <dbReference type="Rhea" id="RHEA-COMP:9863"/>
        <dbReference type="Rhea" id="RHEA-COMP:11604"/>
        <dbReference type="ChEBI" id="CHEBI:15378"/>
        <dbReference type="ChEBI" id="CHEBI:29999"/>
        <dbReference type="ChEBI" id="CHEBI:30616"/>
        <dbReference type="ChEBI" id="CHEBI:83421"/>
        <dbReference type="ChEBI" id="CHEBI:456216"/>
        <dbReference type="EC" id="2.7.11.1"/>
    </reaction>
</comment>
<organism evidence="16 17">
    <name type="scientific">Strongylocentrotus purpuratus</name>
    <name type="common">Purple sea urchin</name>
    <dbReference type="NCBI Taxonomy" id="7668"/>
    <lineage>
        <taxon>Eukaryota</taxon>
        <taxon>Metazoa</taxon>
        <taxon>Echinodermata</taxon>
        <taxon>Eleutherozoa</taxon>
        <taxon>Echinozoa</taxon>
        <taxon>Echinoidea</taxon>
        <taxon>Euechinoidea</taxon>
        <taxon>Echinacea</taxon>
        <taxon>Camarodonta</taxon>
        <taxon>Echinidea</taxon>
        <taxon>Strongylocentrotidae</taxon>
        <taxon>Strongylocentrotus</taxon>
    </lineage>
</organism>
<dbReference type="GO" id="GO:0005524">
    <property type="term" value="F:ATP binding"/>
    <property type="evidence" value="ECO:0007669"/>
    <property type="project" value="UniProtKB-KW"/>
</dbReference>
<dbReference type="InterPro" id="IPR035897">
    <property type="entry name" value="Toll_tir_struct_dom_sf"/>
</dbReference>
<evidence type="ECO:0000259" key="15">
    <source>
        <dbReference type="PROSITE" id="PS51424"/>
    </source>
</evidence>
<dbReference type="AlphaFoldDB" id="A0A7M7PK17"/>
<dbReference type="Pfam" id="PF00531">
    <property type="entry name" value="Death"/>
    <property type="match status" value="1"/>
</dbReference>
<dbReference type="InterPro" id="IPR043136">
    <property type="entry name" value="B30.2/SPRY_sf"/>
</dbReference>
<dbReference type="InterPro" id="IPR027417">
    <property type="entry name" value="P-loop_NTPase"/>
</dbReference>
<dbReference type="Pfam" id="PF16095">
    <property type="entry name" value="COR-A"/>
    <property type="match status" value="1"/>
</dbReference>
<dbReference type="InterPro" id="IPR000157">
    <property type="entry name" value="TIR_dom"/>
</dbReference>
<dbReference type="InterPro" id="IPR000488">
    <property type="entry name" value="Death_dom"/>
</dbReference>
<keyword evidence="9" id="KW-0067">ATP-binding</keyword>
<dbReference type="Gene3D" id="3.30.70.1390">
    <property type="entry name" value="ROC domain from the Parkinson's disease-associated leucine-rich repeat kinase 2"/>
    <property type="match status" value="2"/>
</dbReference>
<dbReference type="Gene3D" id="2.60.120.920">
    <property type="match status" value="1"/>
</dbReference>
<dbReference type="PROSITE" id="PS51424">
    <property type="entry name" value="ROC"/>
    <property type="match status" value="1"/>
</dbReference>
<keyword evidence="4" id="KW-0677">Repeat</keyword>
<dbReference type="Gene3D" id="3.40.50.300">
    <property type="entry name" value="P-loop containing nucleotide triphosphate hydrolases"/>
    <property type="match status" value="1"/>
</dbReference>
<evidence type="ECO:0000256" key="3">
    <source>
        <dbReference type="ARBA" id="ARBA00022723"/>
    </source>
</evidence>
<keyword evidence="8" id="KW-0862">Zinc</keyword>
<dbReference type="InterPro" id="IPR011029">
    <property type="entry name" value="DEATH-like_dom_sf"/>
</dbReference>
<reference evidence="17" key="1">
    <citation type="submission" date="2015-02" db="EMBL/GenBank/DDBJ databases">
        <title>Genome sequencing for Strongylocentrotus purpuratus.</title>
        <authorList>
            <person name="Murali S."/>
            <person name="Liu Y."/>
            <person name="Vee V."/>
            <person name="English A."/>
            <person name="Wang M."/>
            <person name="Skinner E."/>
            <person name="Han Y."/>
            <person name="Muzny D.M."/>
            <person name="Worley K.C."/>
            <person name="Gibbs R.A."/>
        </authorList>
    </citation>
    <scope>NUCLEOTIDE SEQUENCE</scope>
</reference>
<dbReference type="PANTHER" id="PTHR47508">
    <property type="entry name" value="SAM DOMAIN-CONTAINING PROTEIN-RELATED"/>
    <property type="match status" value="1"/>
</dbReference>
<dbReference type="PROSITE" id="PS50017">
    <property type="entry name" value="DEATH_DOMAIN"/>
    <property type="match status" value="1"/>
</dbReference>
<feature type="compositionally biased region" description="Basic and acidic residues" evidence="12">
    <location>
        <begin position="309"/>
        <end position="321"/>
    </location>
</feature>
<feature type="compositionally biased region" description="Polar residues" evidence="12">
    <location>
        <begin position="259"/>
        <end position="268"/>
    </location>
</feature>
<dbReference type="Pfam" id="PF07177">
    <property type="entry name" value="Neuralized"/>
    <property type="match status" value="1"/>
</dbReference>
<evidence type="ECO:0000256" key="10">
    <source>
        <dbReference type="ARBA" id="ARBA00047899"/>
    </source>
</evidence>
<comment type="catalytic activity">
    <reaction evidence="10">
        <text>L-threonyl-[protein] + ATP = O-phospho-L-threonyl-[protein] + ADP + H(+)</text>
        <dbReference type="Rhea" id="RHEA:46608"/>
        <dbReference type="Rhea" id="RHEA-COMP:11060"/>
        <dbReference type="Rhea" id="RHEA-COMP:11605"/>
        <dbReference type="ChEBI" id="CHEBI:15378"/>
        <dbReference type="ChEBI" id="CHEBI:30013"/>
        <dbReference type="ChEBI" id="CHEBI:30616"/>
        <dbReference type="ChEBI" id="CHEBI:61977"/>
        <dbReference type="ChEBI" id="CHEBI:456216"/>
        <dbReference type="EC" id="2.7.11.1"/>
    </reaction>
</comment>
<dbReference type="Gene3D" id="3.40.50.10140">
    <property type="entry name" value="Toll/interleukin-1 receptor homology (TIR) domain"/>
    <property type="match status" value="1"/>
</dbReference>
<dbReference type="Pfam" id="PF13676">
    <property type="entry name" value="TIR_2"/>
    <property type="match status" value="1"/>
</dbReference>
<evidence type="ECO:0000259" key="14">
    <source>
        <dbReference type="PROSITE" id="PS51065"/>
    </source>
</evidence>
<dbReference type="GeneID" id="755988"/>
<evidence type="ECO:0000256" key="12">
    <source>
        <dbReference type="SAM" id="MobiDB-lite"/>
    </source>
</evidence>
<dbReference type="FunFam" id="2.60.120.920:FF:000005">
    <property type="entry name" value="Putative E3 ubiquitin-protein ligase NEURL1B"/>
    <property type="match status" value="1"/>
</dbReference>
<dbReference type="Proteomes" id="UP000007110">
    <property type="component" value="Unassembled WGS sequence"/>
</dbReference>
<feature type="domain" description="Roc" evidence="15">
    <location>
        <begin position="191"/>
        <end position="561"/>
    </location>
</feature>
<feature type="domain" description="Death" evidence="13">
    <location>
        <begin position="974"/>
        <end position="1042"/>
    </location>
</feature>
<dbReference type="Gene3D" id="1.10.10.10">
    <property type="entry name" value="Winged helix-like DNA-binding domain superfamily/Winged helix DNA-binding domain"/>
    <property type="match status" value="1"/>
</dbReference>
<feature type="region of interest" description="Disordered" evidence="12">
    <location>
        <begin position="294"/>
        <end position="345"/>
    </location>
</feature>
<evidence type="ECO:0000259" key="13">
    <source>
        <dbReference type="PROSITE" id="PS50017"/>
    </source>
</evidence>
<sequence>MQPLTLCKFCHGKNIEIEDDHTATRSGSFSNGIVFSAEPHSIGEKVTVEIRAAGGNWSGAIRYGFTNKPPGTIPSDQLPPFAMPNLSSQPGYWAKGLHSRHNEKGNILSYYVTKDREVYSFVNNENISTDKLSPTDIDVSKPVWVLLDVYGTTTSIALRGEASLGQDGAPAEILSRGPEAMEAFKQAATNGTKPIFRTRLMLVGQDRVGKTSLKRSLTGQGYNSGEVSTDGIDTMDACEINIQNATGWKVQEGEEQETSKNTVDDSSSLQDSYTQALALNIAKVLWNKKKRAQEEKVEGSSPVIQQQEDSSHSKEDSKDDVWITSETDSSSDNAGDKQQAEAEAEQLEDLAKSLDEETFNLVTSQVERLLKDAEDGKTDLLAEKETEQDDSKKIVLSIWDFAGQSVYYTTHQVFLSSRAVYIIVFNLTHELDAPAQTQIRRGDDTVEYAESEFTNLDFMDFWMRSIHAYTAENRSNALDNTMLSPPIFVVGTHRASLSSDPVEQARMVEEKFLRIRQNLLGKPYLPHIIPSFYAVENNIDEGDDEQVTKLRKHVEEVASKEPYMGEHIPLRWLRFQQKVADLVSQGINYMSLDNMSEVASSVGISSEAGLQTMLQFYHDLGIIIYYGGPGASDSSLRNTVILRPQWLVDIFRRVITIKDIDDKWSLLLDAWTKLDEYGILQDQLLDHMWHDVIDQKEVLVGLMEKFDLLCERQTPSELPGADEPSQGVSGERSYYVPSRLRECPDQEDLMAETNASVAFYITFNGFLPDGLFHRILTRAVRWSQEQGGREPRLFFRQARFFLNDEHDALLEMAPARLARIKVMVLSVDIYDAEDQRTDAAKQEQANQEACAKVRHFLDSTLADLRQLCMKRVRYQLVVACPCNRRCVPHGKQACLEDGCLHFLSLEECLSKKVAMCESRRIRTNVFQKWFPSGKPAIPAPLPVKVSTIETIKEEDVPSWVRVAAKLLNSGTENADWLSLAYRLGYKNAKIQKLTEDEPNPALCILLDWFQTSGNTALSVEMLLSYLEQMKRDDVIEVIEKGQDVNKAPPTVFISYNWGIQEDVTNLRDYLERTGFPCWMDIGQMGGGDQLYNKIYEGIHNAKVRRPGLCFICLHVNEDIFWNLHACMWPNRRGEYQLLDP</sequence>
<dbReference type="InterPro" id="IPR032171">
    <property type="entry name" value="COR-A"/>
</dbReference>
<protein>
    <recommendedName>
        <fullName evidence="1">non-specific serine/threonine protein kinase</fullName>
        <ecNumber evidence="1">2.7.11.1</ecNumber>
    </recommendedName>
</protein>
<evidence type="ECO:0000256" key="4">
    <source>
        <dbReference type="ARBA" id="ARBA00022737"/>
    </source>
</evidence>
<name>A0A7M7PK17_STRPU</name>
<dbReference type="SUPFAM" id="SSF52200">
    <property type="entry name" value="Toll/Interleukin receptor TIR domain"/>
    <property type="match status" value="1"/>
</dbReference>
<dbReference type="GO" id="GO:0007165">
    <property type="term" value="P:signal transduction"/>
    <property type="evidence" value="ECO:0007669"/>
    <property type="project" value="InterPro"/>
</dbReference>
<evidence type="ECO:0000256" key="8">
    <source>
        <dbReference type="ARBA" id="ARBA00022833"/>
    </source>
</evidence>
<evidence type="ECO:0000256" key="5">
    <source>
        <dbReference type="ARBA" id="ARBA00022741"/>
    </source>
</evidence>
<dbReference type="Pfam" id="PF08477">
    <property type="entry name" value="Roc"/>
    <property type="match status" value="1"/>
</dbReference>
<dbReference type="InterPro" id="IPR006573">
    <property type="entry name" value="NHR_dom"/>
</dbReference>
<dbReference type="InterPro" id="IPR020859">
    <property type="entry name" value="ROC"/>
</dbReference>